<dbReference type="EMBL" id="FQNC01000043">
    <property type="protein sequence ID" value="SGY47104.1"/>
    <property type="molecule type" value="Genomic_DNA"/>
</dbReference>
<sequence>MAPVDSLPVLPLEGRLPKLIAFDLDYTLWDFWVDTHVTPPLKRRNVSDVNLIYDKHGERISFYSEGEHFAQGFLLRDYFTGAYAKCRFLETVPSILLQLHKSRIHIAAASRTSAPRAARQALTELLVPGQLNSVVDDPAYRAPKAGEPQLISSIKLFGTFRPWREVVGVEGKLGVRLYALLKVFEPLAFLGGADTIEIYPGSKTAHFKAIHEKTGIPYNEMADESRNREVTKLGVTFVLVQNGMTKKLLESGIESWRKKAP</sequence>
<protein>
    <submittedName>
        <fullName evidence="1">BQ5605_C001g00496 protein</fullName>
    </submittedName>
</protein>
<dbReference type="InterPro" id="IPR010036">
    <property type="entry name" value="MDP_1_eu_arc"/>
</dbReference>
<name>A0A2X0P694_9BASI</name>
<gene>
    <name evidence="1" type="primary">BQ5605_C001g00496</name>
    <name evidence="1" type="ORF">BQ5605_C001G00496</name>
</gene>
<dbReference type="SUPFAM" id="SSF56784">
    <property type="entry name" value="HAD-like"/>
    <property type="match status" value="1"/>
</dbReference>
<accession>A0A2X0P694</accession>
<dbReference type="Gene3D" id="3.40.50.1000">
    <property type="entry name" value="HAD superfamily/HAD-like"/>
    <property type="match status" value="2"/>
</dbReference>
<reference evidence="1 2" key="1">
    <citation type="submission" date="2016-11" db="EMBL/GenBank/DDBJ databases">
        <authorList>
            <person name="Jaros S."/>
            <person name="Januszkiewicz K."/>
            <person name="Wedrychowicz H."/>
        </authorList>
    </citation>
    <scope>NUCLEOTIDE SEQUENCE [LARGE SCALE GENOMIC DNA]</scope>
</reference>
<evidence type="ECO:0000313" key="1">
    <source>
        <dbReference type="EMBL" id="SGY47104.1"/>
    </source>
</evidence>
<dbReference type="InterPro" id="IPR036412">
    <property type="entry name" value="HAD-like_sf"/>
</dbReference>
<dbReference type="PANTHER" id="PTHR17901:SF14">
    <property type="entry name" value="MAGNESIUM-DEPENDENT PHOSPHATASE 1"/>
    <property type="match status" value="1"/>
</dbReference>
<dbReference type="AlphaFoldDB" id="A0A2X0P694"/>
<keyword evidence="2" id="KW-1185">Reference proteome</keyword>
<dbReference type="STRING" id="796604.A0A2X0P694"/>
<dbReference type="InterPro" id="IPR023214">
    <property type="entry name" value="HAD_sf"/>
</dbReference>
<dbReference type="Pfam" id="PF12689">
    <property type="entry name" value="Acid_PPase"/>
    <property type="match status" value="3"/>
</dbReference>
<dbReference type="GO" id="GO:0003993">
    <property type="term" value="F:acid phosphatase activity"/>
    <property type="evidence" value="ECO:0007669"/>
    <property type="project" value="TreeGrafter"/>
</dbReference>
<dbReference type="PANTHER" id="PTHR17901">
    <property type="entry name" value="MAGNESIUM-DEPENDENT PHOSPHATASE 1 MDP1"/>
    <property type="match status" value="1"/>
</dbReference>
<dbReference type="Proteomes" id="UP000249464">
    <property type="component" value="Unassembled WGS sequence"/>
</dbReference>
<evidence type="ECO:0000313" key="2">
    <source>
        <dbReference type="Proteomes" id="UP000249464"/>
    </source>
</evidence>
<proteinExistence type="predicted"/>
<organism evidence="1 2">
    <name type="scientific">Microbotryum silenes-dioicae</name>
    <dbReference type="NCBI Taxonomy" id="796604"/>
    <lineage>
        <taxon>Eukaryota</taxon>
        <taxon>Fungi</taxon>
        <taxon>Dikarya</taxon>
        <taxon>Basidiomycota</taxon>
        <taxon>Pucciniomycotina</taxon>
        <taxon>Microbotryomycetes</taxon>
        <taxon>Microbotryales</taxon>
        <taxon>Microbotryaceae</taxon>
        <taxon>Microbotryum</taxon>
    </lineage>
</organism>